<keyword evidence="3" id="KW-1185">Reference proteome</keyword>
<feature type="region of interest" description="Disordered" evidence="1">
    <location>
        <begin position="98"/>
        <end position="353"/>
    </location>
</feature>
<proteinExistence type="predicted"/>
<feature type="compositionally biased region" description="Basic and acidic residues" evidence="1">
    <location>
        <begin position="268"/>
        <end position="280"/>
    </location>
</feature>
<feature type="compositionally biased region" description="Basic and acidic residues" evidence="1">
    <location>
        <begin position="30"/>
        <end position="66"/>
    </location>
</feature>
<evidence type="ECO:0000313" key="3">
    <source>
        <dbReference type="Proteomes" id="UP001186944"/>
    </source>
</evidence>
<reference evidence="2" key="1">
    <citation type="submission" date="2019-08" db="EMBL/GenBank/DDBJ databases">
        <title>The improved chromosome-level genome for the pearl oyster Pinctada fucata martensii using PacBio sequencing and Hi-C.</title>
        <authorList>
            <person name="Zheng Z."/>
        </authorList>
    </citation>
    <scope>NUCLEOTIDE SEQUENCE</scope>
    <source>
        <strain evidence="2">ZZ-2019</strain>
        <tissue evidence="2">Adductor muscle</tissue>
    </source>
</reference>
<organism evidence="2 3">
    <name type="scientific">Pinctada imbricata</name>
    <name type="common">Atlantic pearl-oyster</name>
    <name type="synonym">Pinctada martensii</name>
    <dbReference type="NCBI Taxonomy" id="66713"/>
    <lineage>
        <taxon>Eukaryota</taxon>
        <taxon>Metazoa</taxon>
        <taxon>Spiralia</taxon>
        <taxon>Lophotrochozoa</taxon>
        <taxon>Mollusca</taxon>
        <taxon>Bivalvia</taxon>
        <taxon>Autobranchia</taxon>
        <taxon>Pteriomorphia</taxon>
        <taxon>Pterioida</taxon>
        <taxon>Pterioidea</taxon>
        <taxon>Pteriidae</taxon>
        <taxon>Pinctada</taxon>
    </lineage>
</organism>
<gene>
    <name evidence="2" type="ORF">FSP39_021597</name>
</gene>
<evidence type="ECO:0000256" key="1">
    <source>
        <dbReference type="SAM" id="MobiDB-lite"/>
    </source>
</evidence>
<name>A0AA88Y6D4_PINIB</name>
<feature type="compositionally biased region" description="Basic and acidic residues" evidence="1">
    <location>
        <begin position="213"/>
        <end position="239"/>
    </location>
</feature>
<protein>
    <submittedName>
        <fullName evidence="2">Uncharacterized protein</fullName>
    </submittedName>
</protein>
<dbReference type="AlphaFoldDB" id="A0AA88Y6D4"/>
<feature type="region of interest" description="Disordered" evidence="1">
    <location>
        <begin position="1"/>
        <end position="77"/>
    </location>
</feature>
<feature type="compositionally biased region" description="Acidic residues" evidence="1">
    <location>
        <begin position="104"/>
        <end position="128"/>
    </location>
</feature>
<evidence type="ECO:0000313" key="2">
    <source>
        <dbReference type="EMBL" id="KAK3098651.1"/>
    </source>
</evidence>
<comment type="caution">
    <text evidence="2">The sequence shown here is derived from an EMBL/GenBank/DDBJ whole genome shotgun (WGS) entry which is preliminary data.</text>
</comment>
<feature type="compositionally biased region" description="Polar residues" evidence="1">
    <location>
        <begin position="150"/>
        <end position="169"/>
    </location>
</feature>
<feature type="compositionally biased region" description="Basic residues" evidence="1">
    <location>
        <begin position="132"/>
        <end position="149"/>
    </location>
</feature>
<sequence length="353" mass="40219">MSSDEGKITPVQRKRRRRNSIGSSDEEDKGDFKGSKTQDLLKSRSSERIRRKNSVEFKMPSREKVWNDIPDDVSPWKQIDNLKPRKRVNNLTKVTSYYNKDTYVSDEDDLDDDFIDDGESETEEDDEDQKSPRRNKKKGRVKGFRKKLYTRNSSSEDSDTSQGTSNIDNKASLGVKRIISSDSETDPEGEGCNKIVDDKDRGTTQNMCSENNTEQRDAVCSENNTEQRDAECYSDHDTSDNSSDSGIHRSAKKHQNVLQSSDSDDDVVLVKEQSESKDKSAASTSCTSKSEENKEQNGQQSDHSGCSSDDSSDDSEEESKHDRAYRQRQQKMKKFEEFQKLRKHKVKAGDKKA</sequence>
<feature type="compositionally biased region" description="Polar residues" evidence="1">
    <location>
        <begin position="203"/>
        <end position="212"/>
    </location>
</feature>
<dbReference type="EMBL" id="VSWD01000007">
    <property type="protein sequence ID" value="KAK3098651.1"/>
    <property type="molecule type" value="Genomic_DNA"/>
</dbReference>
<dbReference type="Proteomes" id="UP001186944">
    <property type="component" value="Unassembled WGS sequence"/>
</dbReference>
<accession>A0AA88Y6D4</accession>